<sequence>MAFTAAQRRIIATLAIAGALVAAPAIASAPAQEPDISGVWNRYPPYPGTFSGQPDPAELQVVPPPLRAPYLAQWQAMEQRRAAADAAGKPLPTPSSQCLPEGVPGIMGAHYALQILQNPALRQVTVLAEFMSQVRRIYLDEALPPVEAINPGYFGRSVGRWEGGVLVVETAGVREDVRYEDIPHSPAMHVEERLHLRADGILADDVTITDPQYLTAPYRFTFLYKREPASYRIEEYVCDGDRTVVGTDGSLEMKTESTP</sequence>
<evidence type="ECO:0000256" key="1">
    <source>
        <dbReference type="SAM" id="SignalP"/>
    </source>
</evidence>
<feature type="chain" id="PRO_5047493814" evidence="1">
    <location>
        <begin position="28"/>
        <end position="259"/>
    </location>
</feature>
<organism evidence="2 3">
    <name type="scientific">Novosphingobium capsulatum</name>
    <dbReference type="NCBI Taxonomy" id="13688"/>
    <lineage>
        <taxon>Bacteria</taxon>
        <taxon>Pseudomonadati</taxon>
        <taxon>Pseudomonadota</taxon>
        <taxon>Alphaproteobacteria</taxon>
        <taxon>Sphingomonadales</taxon>
        <taxon>Sphingomonadaceae</taxon>
        <taxon>Novosphingobium</taxon>
    </lineage>
</organism>
<dbReference type="Proteomes" id="UP001184150">
    <property type="component" value="Unassembled WGS sequence"/>
</dbReference>
<name>A0ABU1MLV0_9SPHN</name>
<evidence type="ECO:0000313" key="2">
    <source>
        <dbReference type="EMBL" id="MDR6511310.1"/>
    </source>
</evidence>
<comment type="caution">
    <text evidence="2">The sequence shown here is derived from an EMBL/GenBank/DDBJ whole genome shotgun (WGS) entry which is preliminary data.</text>
</comment>
<protein>
    <submittedName>
        <fullName evidence="2">Uncharacterized protein</fullName>
    </submittedName>
</protein>
<evidence type="ECO:0000313" key="3">
    <source>
        <dbReference type="Proteomes" id="UP001184150"/>
    </source>
</evidence>
<keyword evidence="1" id="KW-0732">Signal</keyword>
<accession>A0ABU1MLV0</accession>
<reference evidence="2 3" key="1">
    <citation type="submission" date="2023-07" db="EMBL/GenBank/DDBJ databases">
        <title>Sorghum-associated microbial communities from plants grown in Nebraska, USA.</title>
        <authorList>
            <person name="Schachtman D."/>
        </authorList>
    </citation>
    <scope>NUCLEOTIDE SEQUENCE [LARGE SCALE GENOMIC DNA]</scope>
    <source>
        <strain evidence="2 3">DS1027</strain>
    </source>
</reference>
<keyword evidence="3" id="KW-1185">Reference proteome</keyword>
<dbReference type="RefSeq" id="WP_171795839.1">
    <property type="nucleotide sequence ID" value="NZ_JAVDRD010000005.1"/>
</dbReference>
<gene>
    <name evidence="2" type="ORF">J2792_002182</name>
</gene>
<feature type="signal peptide" evidence="1">
    <location>
        <begin position="1"/>
        <end position="27"/>
    </location>
</feature>
<proteinExistence type="predicted"/>
<dbReference type="EMBL" id="JAVDRD010000005">
    <property type="protein sequence ID" value="MDR6511310.1"/>
    <property type="molecule type" value="Genomic_DNA"/>
</dbReference>